<comment type="caution">
    <text evidence="2">The sequence shown here is derived from an EMBL/GenBank/DDBJ whole genome shotgun (WGS) entry which is preliminary data.</text>
</comment>
<gene>
    <name evidence="2" type="ORF">BSTOLATCC_MIC55982</name>
</gene>
<keyword evidence="3" id="KW-1185">Reference proteome</keyword>
<protein>
    <submittedName>
        <fullName evidence="2">Uncharacterized protein</fullName>
    </submittedName>
</protein>
<keyword evidence="1" id="KW-0812">Transmembrane</keyword>
<organism evidence="2 3">
    <name type="scientific">Blepharisma stoltei</name>
    <dbReference type="NCBI Taxonomy" id="1481888"/>
    <lineage>
        <taxon>Eukaryota</taxon>
        <taxon>Sar</taxon>
        <taxon>Alveolata</taxon>
        <taxon>Ciliophora</taxon>
        <taxon>Postciliodesmatophora</taxon>
        <taxon>Heterotrichea</taxon>
        <taxon>Heterotrichida</taxon>
        <taxon>Blepharismidae</taxon>
        <taxon>Blepharisma</taxon>
    </lineage>
</organism>
<keyword evidence="1" id="KW-1133">Transmembrane helix</keyword>
<feature type="transmembrane region" description="Helical" evidence="1">
    <location>
        <begin position="58"/>
        <end position="77"/>
    </location>
</feature>
<proteinExistence type="predicted"/>
<evidence type="ECO:0000313" key="2">
    <source>
        <dbReference type="EMBL" id="CAG9332537.1"/>
    </source>
</evidence>
<name>A0AAU9K1Y2_9CILI</name>
<reference evidence="2" key="1">
    <citation type="submission" date="2021-09" db="EMBL/GenBank/DDBJ databases">
        <authorList>
            <consortium name="AG Swart"/>
            <person name="Singh M."/>
            <person name="Singh A."/>
            <person name="Seah K."/>
            <person name="Emmerich C."/>
        </authorList>
    </citation>
    <scope>NUCLEOTIDE SEQUENCE</scope>
    <source>
        <strain evidence="2">ATCC30299</strain>
    </source>
</reference>
<dbReference type="AlphaFoldDB" id="A0AAU9K1Y2"/>
<evidence type="ECO:0000256" key="1">
    <source>
        <dbReference type="SAM" id="Phobius"/>
    </source>
</evidence>
<feature type="transmembrane region" description="Helical" evidence="1">
    <location>
        <begin position="83"/>
        <end position="102"/>
    </location>
</feature>
<dbReference type="EMBL" id="CAJZBQ010000054">
    <property type="protein sequence ID" value="CAG9332537.1"/>
    <property type="molecule type" value="Genomic_DNA"/>
</dbReference>
<sequence length="148" mass="16895">MDPKEVRERRRAKVLARAGVTPDQVEVQKEQELSVKEKLIIAESLEAYQKKTSNYKNAIIIILSIILGYIPAIGYRYNIVSFFLAALLPYKLITVISFYLLTPLPPVHTIEKLSKLIEVLIEIISDVTLFVFSFILSTVAWVPVLEYI</sequence>
<accession>A0AAU9K1Y2</accession>
<dbReference type="Proteomes" id="UP001162131">
    <property type="component" value="Unassembled WGS sequence"/>
</dbReference>
<evidence type="ECO:0000313" key="3">
    <source>
        <dbReference type="Proteomes" id="UP001162131"/>
    </source>
</evidence>
<feature type="transmembrane region" description="Helical" evidence="1">
    <location>
        <begin position="123"/>
        <end position="144"/>
    </location>
</feature>
<keyword evidence="1" id="KW-0472">Membrane</keyword>